<organism evidence="2 3">
    <name type="scientific">Solanum bulbocastanum</name>
    <name type="common">Wild potato</name>
    <dbReference type="NCBI Taxonomy" id="147425"/>
    <lineage>
        <taxon>Eukaryota</taxon>
        <taxon>Viridiplantae</taxon>
        <taxon>Streptophyta</taxon>
        <taxon>Embryophyta</taxon>
        <taxon>Tracheophyta</taxon>
        <taxon>Spermatophyta</taxon>
        <taxon>Magnoliopsida</taxon>
        <taxon>eudicotyledons</taxon>
        <taxon>Gunneridae</taxon>
        <taxon>Pentapetalae</taxon>
        <taxon>asterids</taxon>
        <taxon>lamiids</taxon>
        <taxon>Solanales</taxon>
        <taxon>Solanaceae</taxon>
        <taxon>Solanoideae</taxon>
        <taxon>Solaneae</taxon>
        <taxon>Solanum</taxon>
    </lineage>
</organism>
<evidence type="ECO:0000313" key="3">
    <source>
        <dbReference type="Proteomes" id="UP001371456"/>
    </source>
</evidence>
<dbReference type="AlphaFoldDB" id="A0AAN8YJE9"/>
<feature type="region of interest" description="Disordered" evidence="1">
    <location>
        <begin position="31"/>
        <end position="66"/>
    </location>
</feature>
<sequence length="66" mass="7115">MMILSSSVLNILSGDQDNSVAQPYLEQLIDNQNNSIDQTHDGESNELNSSVGGTEVQPTDESGYTI</sequence>
<accession>A0AAN8YJE9</accession>
<reference evidence="2 3" key="1">
    <citation type="submission" date="2024-02" db="EMBL/GenBank/DDBJ databases">
        <title>de novo genome assembly of Solanum bulbocastanum strain 11H21.</title>
        <authorList>
            <person name="Hosaka A.J."/>
        </authorList>
    </citation>
    <scope>NUCLEOTIDE SEQUENCE [LARGE SCALE GENOMIC DNA]</scope>
    <source>
        <tissue evidence="2">Young leaves</tissue>
    </source>
</reference>
<feature type="compositionally biased region" description="Polar residues" evidence="1">
    <location>
        <begin position="45"/>
        <end position="66"/>
    </location>
</feature>
<dbReference type="EMBL" id="JBANQN010000003">
    <property type="protein sequence ID" value="KAK6794171.1"/>
    <property type="molecule type" value="Genomic_DNA"/>
</dbReference>
<keyword evidence="3" id="KW-1185">Reference proteome</keyword>
<dbReference type="Proteomes" id="UP001371456">
    <property type="component" value="Unassembled WGS sequence"/>
</dbReference>
<gene>
    <name evidence="2" type="ORF">RDI58_007624</name>
</gene>
<evidence type="ECO:0000256" key="1">
    <source>
        <dbReference type="SAM" id="MobiDB-lite"/>
    </source>
</evidence>
<proteinExistence type="predicted"/>
<comment type="caution">
    <text evidence="2">The sequence shown here is derived from an EMBL/GenBank/DDBJ whole genome shotgun (WGS) entry which is preliminary data.</text>
</comment>
<name>A0AAN8YJE9_SOLBU</name>
<evidence type="ECO:0000313" key="2">
    <source>
        <dbReference type="EMBL" id="KAK6794171.1"/>
    </source>
</evidence>
<protein>
    <submittedName>
        <fullName evidence="2">Uncharacterized protein</fullName>
    </submittedName>
</protein>